<evidence type="ECO:0000313" key="3">
    <source>
        <dbReference type="EMBL" id="MWG34132.1"/>
    </source>
</evidence>
<dbReference type="AlphaFoldDB" id="A0A6B0GGX8"/>
<feature type="compositionally biased region" description="Acidic residues" evidence="1">
    <location>
        <begin position="1091"/>
        <end position="1106"/>
    </location>
</feature>
<name>A0A6B0GGX8_9EURY</name>
<keyword evidence="4" id="KW-1185">Reference proteome</keyword>
<feature type="region of interest" description="Disordered" evidence="1">
    <location>
        <begin position="727"/>
        <end position="751"/>
    </location>
</feature>
<dbReference type="PROSITE" id="PS51318">
    <property type="entry name" value="TAT"/>
    <property type="match status" value="1"/>
</dbReference>
<evidence type="ECO:0000313" key="4">
    <source>
        <dbReference type="Proteomes" id="UP000451471"/>
    </source>
</evidence>
<protein>
    <recommendedName>
        <fullName evidence="2">Peptidase M14 domain-containing protein</fullName>
    </recommendedName>
</protein>
<dbReference type="GO" id="GO:0004181">
    <property type="term" value="F:metallocarboxypeptidase activity"/>
    <property type="evidence" value="ECO:0007669"/>
    <property type="project" value="InterPro"/>
</dbReference>
<evidence type="ECO:0000256" key="1">
    <source>
        <dbReference type="SAM" id="MobiDB-lite"/>
    </source>
</evidence>
<sequence>MSNNDRLDRISTAFDDSTTTRRDFLRASAGLGGGLAIPGEAFRDFASPRRQQATITDLFVYVYRHTPSDRAIPTLLSLDDDAAFERLGALDAPVRTTTDPTTAAHADLTPSQVESVLGLGEDAERVPGLTGVEYAPGSTPFWKLDHYPQGVFPTPEESIDYVRYEQAIAGMEYLGERHADRLRVTGLGESPGWYNTYDLEVDPETIYVAEVTNDVGDEAAFTEKEKILYSLSIHGDERSGVEAGTRTIEDVLVGDDEDLAGMLDEVVLVFLFPNPDGWVAPSPEYFSGDEVEDDDLVRVDAFRRQTGTELDMNRQWPTVGYIDPTHNPAEPDGSNLEDDTPGVDDDVPERYTDLVPGALSVVEFLRDYENLNYGTDLHGMFDSEQYILGLIMNTEYDARELHDLYELNKVLGSRLEESVGPLLEENRDAFREFIGTDDATFPDTSFSYGTIYDTISYTTTGTFGSWFATPEELGGLDLVSMSPEMSFDNRVGDQMQFVPGNVETQVAGYRTFIRTFADQATTTIETEIATEGRSTAYVTTDALTRSSGDLPFTDDGNGDGENGNGNGGNGNGTGNGNDGDGGDDSAPVAFQIDVAVGEVIEDLGAEADGFYRDQGRLLQATTVLADGTVTNEVTVPDGEVTKTLGGCAVTYDAVDYDPETAEATLDVSVSEDADCAGVTLTLAGYDLPDGDTTFDRADAADQELLDYRTVTLDAGDSELVTVSLADGLGDDGDDRSTLSRQETTLSVPGGGRSQFTATVEAGSTLHVGVDGVTRGRFDGATLQGPDGSVVRSHDPATSRTNRPAVWTVTDPTAGEWTVVVDSATPDRASVGVSVATLQSASSPDPEAILGYQQREYEVTPFEFFEQYAEYADGSLDAVGIEEVANGDLLDGDSLAYDNLVVIHADGATDGAYVSALDAFVEAGGNLVLTDTGVNHLANLSAAGADAIPADAVTPETFVVANLGRKRDHPLLGDVRSIQRELYKVAPLGYPIGDDAPMTLVDTATFESAGGEVAATTEELVSLGALGSLDGGVQVVGGVLPPATQEALHPFGLHDYAVSFLGLTVLANALGHTQRRLRDGEVVATFGRDGETAADEGESDDADDADDGVGHWVESA</sequence>
<feature type="domain" description="Peptidase M14" evidence="2">
    <location>
        <begin position="205"/>
        <end position="473"/>
    </location>
</feature>
<dbReference type="InterPro" id="IPR006311">
    <property type="entry name" value="TAT_signal"/>
</dbReference>
<feature type="region of interest" description="Disordered" evidence="1">
    <location>
        <begin position="780"/>
        <end position="801"/>
    </location>
</feature>
<proteinExistence type="predicted"/>
<dbReference type="GO" id="GO:0008270">
    <property type="term" value="F:zinc ion binding"/>
    <property type="evidence" value="ECO:0007669"/>
    <property type="project" value="InterPro"/>
</dbReference>
<dbReference type="InterPro" id="IPR000834">
    <property type="entry name" value="Peptidase_M14"/>
</dbReference>
<dbReference type="Pfam" id="PF00246">
    <property type="entry name" value="Peptidase_M14"/>
    <property type="match status" value="1"/>
</dbReference>
<organism evidence="3 4">
    <name type="scientific">Halomarina oriensis</name>
    <dbReference type="NCBI Taxonomy" id="671145"/>
    <lineage>
        <taxon>Archaea</taxon>
        <taxon>Methanobacteriati</taxon>
        <taxon>Methanobacteriota</taxon>
        <taxon>Stenosarchaea group</taxon>
        <taxon>Halobacteria</taxon>
        <taxon>Halobacteriales</taxon>
        <taxon>Natronomonadaceae</taxon>
        <taxon>Halomarina</taxon>
    </lineage>
</organism>
<dbReference type="Gene3D" id="3.40.630.10">
    <property type="entry name" value="Zn peptidases"/>
    <property type="match status" value="1"/>
</dbReference>
<accession>A0A6B0GGX8</accession>
<feature type="region of interest" description="Disordered" evidence="1">
    <location>
        <begin position="545"/>
        <end position="586"/>
    </location>
</feature>
<evidence type="ECO:0000259" key="2">
    <source>
        <dbReference type="Pfam" id="PF00246"/>
    </source>
</evidence>
<dbReference type="Proteomes" id="UP000451471">
    <property type="component" value="Unassembled WGS sequence"/>
</dbReference>
<dbReference type="GO" id="GO:0006508">
    <property type="term" value="P:proteolysis"/>
    <property type="evidence" value="ECO:0007669"/>
    <property type="project" value="InterPro"/>
</dbReference>
<feature type="region of interest" description="Disordered" evidence="1">
    <location>
        <begin position="1087"/>
        <end position="1115"/>
    </location>
</feature>
<gene>
    <name evidence="3" type="ORF">GQS65_06440</name>
</gene>
<comment type="caution">
    <text evidence="3">The sequence shown here is derived from an EMBL/GenBank/DDBJ whole genome shotgun (WGS) entry which is preliminary data.</text>
</comment>
<dbReference type="EMBL" id="WSZK01000014">
    <property type="protein sequence ID" value="MWG34132.1"/>
    <property type="molecule type" value="Genomic_DNA"/>
</dbReference>
<feature type="compositionally biased region" description="Gly residues" evidence="1">
    <location>
        <begin position="559"/>
        <end position="579"/>
    </location>
</feature>
<dbReference type="SUPFAM" id="SSF53187">
    <property type="entry name" value="Zn-dependent exopeptidases"/>
    <property type="match status" value="1"/>
</dbReference>
<dbReference type="OrthoDB" id="202058at2157"/>
<dbReference type="RefSeq" id="WP_158203848.1">
    <property type="nucleotide sequence ID" value="NZ_WSZK01000014.1"/>
</dbReference>
<reference evidence="3 4" key="1">
    <citation type="submission" date="2019-12" db="EMBL/GenBank/DDBJ databases">
        <title>Halocatena pleomorpha gen. nov. sp. nov., an extremely halophilic archaeon of family Halobacteriaceae isolated from saltpan soil.</title>
        <authorList>
            <person name="Pal Y."/>
            <person name="Verma A."/>
            <person name="Krishnamurthi S."/>
            <person name="Kumar P."/>
        </authorList>
    </citation>
    <scope>NUCLEOTIDE SEQUENCE [LARGE SCALE GENOMIC DNA]</scope>
    <source>
        <strain evidence="3 4">JCM 16495</strain>
    </source>
</reference>